<sequence>MFRPGLIGRAIFIIWCVMYNNFHKRKGVLAPDKALWDALNQDTGLREILTNFYAKVYTDPKLSVFFEGVTRERAIEKQFSFLKSIFTGEKCYFGDHPKTAHHWMVISDELFDYRENLMEESLREYGLEEYLVSRWRSVEEVFRGAIVKSEPFELNYGGIRRPVVGYFKEKVEVGTLCDSCAGEVEAGAEVVCHVRTGKLYCVSCRPSDCQI</sequence>
<evidence type="ECO:0000256" key="5">
    <source>
        <dbReference type="PIRSR" id="PIRSR601486-1"/>
    </source>
</evidence>
<accession>A0A4R8IR77</accession>
<keyword evidence="1" id="KW-0813">Transport</keyword>
<evidence type="ECO:0000256" key="1">
    <source>
        <dbReference type="ARBA" id="ARBA00022448"/>
    </source>
</evidence>
<evidence type="ECO:0000256" key="2">
    <source>
        <dbReference type="ARBA" id="ARBA00022617"/>
    </source>
</evidence>
<dbReference type="Proteomes" id="UP000294914">
    <property type="component" value="Unassembled WGS sequence"/>
</dbReference>
<keyword evidence="4 5" id="KW-0408">Iron</keyword>
<evidence type="ECO:0000313" key="7">
    <source>
        <dbReference type="Proteomes" id="UP000294914"/>
    </source>
</evidence>
<dbReference type="InterPro" id="IPR009050">
    <property type="entry name" value="Globin-like_sf"/>
</dbReference>
<comment type="caution">
    <text evidence="6">The sequence shown here is derived from an EMBL/GenBank/DDBJ whole genome shotgun (WGS) entry which is preliminary data.</text>
</comment>
<dbReference type="InterPro" id="IPR001486">
    <property type="entry name" value="Hemoglobin_trunc"/>
</dbReference>
<evidence type="ECO:0000313" key="6">
    <source>
        <dbReference type="EMBL" id="TDX99632.1"/>
    </source>
</evidence>
<dbReference type="Pfam" id="PF01152">
    <property type="entry name" value="Bac_globin"/>
    <property type="match status" value="1"/>
</dbReference>
<keyword evidence="7" id="KW-1185">Reference proteome</keyword>
<keyword evidence="2 5" id="KW-0349">Heme</keyword>
<dbReference type="Gene3D" id="1.10.490.10">
    <property type="entry name" value="Globins"/>
    <property type="match status" value="1"/>
</dbReference>
<gene>
    <name evidence="6" type="ORF">EDC23_2417</name>
</gene>
<keyword evidence="3 5" id="KW-0479">Metal-binding</keyword>
<dbReference type="AlphaFoldDB" id="A0A4R8IR77"/>
<feature type="binding site" description="distal binding residue" evidence="5">
    <location>
        <position position="101"/>
    </location>
    <ligand>
        <name>heme</name>
        <dbReference type="ChEBI" id="CHEBI:30413"/>
    </ligand>
    <ligandPart>
        <name>Fe</name>
        <dbReference type="ChEBI" id="CHEBI:18248"/>
    </ligandPart>
</feature>
<dbReference type="OrthoDB" id="9806195at2"/>
<dbReference type="CDD" id="cd00454">
    <property type="entry name" value="TrHb1_N"/>
    <property type="match status" value="1"/>
</dbReference>
<dbReference type="EMBL" id="SOQX01000007">
    <property type="protein sequence ID" value="TDX99632.1"/>
    <property type="molecule type" value="Genomic_DNA"/>
</dbReference>
<organism evidence="6 7">
    <name type="scientific">Thiohalophilus thiocyanatoxydans</name>
    <dbReference type="NCBI Taxonomy" id="381308"/>
    <lineage>
        <taxon>Bacteria</taxon>
        <taxon>Pseudomonadati</taxon>
        <taxon>Pseudomonadota</taxon>
        <taxon>Gammaproteobacteria</taxon>
        <taxon>Thiohalomonadales</taxon>
        <taxon>Thiohalophilaceae</taxon>
        <taxon>Thiohalophilus</taxon>
    </lineage>
</organism>
<dbReference type="SUPFAM" id="SSF46458">
    <property type="entry name" value="Globin-like"/>
    <property type="match status" value="1"/>
</dbReference>
<name>A0A4R8IR77_9GAMM</name>
<evidence type="ECO:0000256" key="3">
    <source>
        <dbReference type="ARBA" id="ARBA00022723"/>
    </source>
</evidence>
<reference evidence="6 7" key="1">
    <citation type="submission" date="2019-03" db="EMBL/GenBank/DDBJ databases">
        <title>Genomic Encyclopedia of Type Strains, Phase IV (KMG-IV): sequencing the most valuable type-strain genomes for metagenomic binning, comparative biology and taxonomic classification.</title>
        <authorList>
            <person name="Goeker M."/>
        </authorList>
    </citation>
    <scope>NUCLEOTIDE SEQUENCE [LARGE SCALE GENOMIC DNA]</scope>
    <source>
        <strain evidence="6 7">DSM 16326</strain>
    </source>
</reference>
<evidence type="ECO:0000256" key="4">
    <source>
        <dbReference type="ARBA" id="ARBA00023004"/>
    </source>
</evidence>
<proteinExistence type="predicted"/>
<dbReference type="GO" id="GO:0046872">
    <property type="term" value="F:metal ion binding"/>
    <property type="evidence" value="ECO:0007669"/>
    <property type="project" value="UniProtKB-KW"/>
</dbReference>
<dbReference type="InterPro" id="IPR012292">
    <property type="entry name" value="Globin/Proto"/>
</dbReference>
<dbReference type="GO" id="GO:0019825">
    <property type="term" value="F:oxygen binding"/>
    <property type="evidence" value="ECO:0007669"/>
    <property type="project" value="InterPro"/>
</dbReference>
<dbReference type="GO" id="GO:0020037">
    <property type="term" value="F:heme binding"/>
    <property type="evidence" value="ECO:0007669"/>
    <property type="project" value="InterPro"/>
</dbReference>
<protein>
    <submittedName>
        <fullName evidence="6">Truncated hemoglobin YjbI</fullName>
    </submittedName>
</protein>